<evidence type="ECO:0000313" key="12">
    <source>
        <dbReference type="Proteomes" id="UP000712157"/>
    </source>
</evidence>
<feature type="binding site" evidence="9">
    <location>
        <position position="135"/>
    </location>
    <ligand>
        <name>NAD(+)</name>
        <dbReference type="ChEBI" id="CHEBI:57540"/>
    </ligand>
</feature>
<feature type="domain" description="Alcohol dehydrogenase iron-type/glycerol dehydrogenase GldA" evidence="10">
    <location>
        <begin position="14"/>
        <end position="157"/>
    </location>
</feature>
<dbReference type="AlphaFoldDB" id="A0A949JYF0"/>
<evidence type="ECO:0000256" key="6">
    <source>
        <dbReference type="ARBA" id="ARBA00040132"/>
    </source>
</evidence>
<dbReference type="InterPro" id="IPR001670">
    <property type="entry name" value="ADH_Fe/GldA"/>
</dbReference>
<feature type="binding site" evidence="8">
    <location>
        <position position="277"/>
    </location>
    <ligand>
        <name>glycerol</name>
        <dbReference type="ChEBI" id="CHEBI:17754"/>
    </ligand>
</feature>
<gene>
    <name evidence="11" type="ORF">KTH89_13265</name>
</gene>
<feature type="binding site" evidence="8">
    <location>
        <position position="258"/>
    </location>
    <ligand>
        <name>glycerol</name>
        <dbReference type="ChEBI" id="CHEBI:17754"/>
    </ligand>
</feature>
<dbReference type="RefSeq" id="WP_238722027.1">
    <property type="nucleotide sequence ID" value="NZ_JAHQCW010000021.1"/>
</dbReference>
<proteinExistence type="predicted"/>
<comment type="caution">
    <text evidence="11">The sequence shown here is derived from an EMBL/GenBank/DDBJ whole genome shotgun (WGS) entry which is preliminary data.</text>
</comment>
<evidence type="ECO:0000256" key="7">
    <source>
        <dbReference type="ARBA" id="ARBA00049006"/>
    </source>
</evidence>
<evidence type="ECO:0000256" key="2">
    <source>
        <dbReference type="ARBA" id="ARBA00023002"/>
    </source>
</evidence>
<evidence type="ECO:0000256" key="8">
    <source>
        <dbReference type="PIRSR" id="PIRSR000112-1"/>
    </source>
</evidence>
<evidence type="ECO:0000256" key="1">
    <source>
        <dbReference type="ARBA" id="ARBA00022723"/>
    </source>
</evidence>
<name>A0A949JYF0_9FIRM</name>
<feature type="binding site" evidence="8">
    <location>
        <position position="175"/>
    </location>
    <ligand>
        <name>glycerol</name>
        <dbReference type="ChEBI" id="CHEBI:17754"/>
    </ligand>
</feature>
<dbReference type="Gene3D" id="1.20.1090.10">
    <property type="entry name" value="Dehydroquinate synthase-like - alpha domain"/>
    <property type="match status" value="1"/>
</dbReference>
<dbReference type="Gene3D" id="3.40.50.1970">
    <property type="match status" value="1"/>
</dbReference>
<dbReference type="InterPro" id="IPR016205">
    <property type="entry name" value="Glycerol_DH"/>
</dbReference>
<evidence type="ECO:0000256" key="9">
    <source>
        <dbReference type="PIRSR" id="PIRSR000112-3"/>
    </source>
</evidence>
<evidence type="ECO:0000313" key="11">
    <source>
        <dbReference type="EMBL" id="MBU9737513.1"/>
    </source>
</evidence>
<organism evidence="11 12">
    <name type="scientific">Diplocloster agilis</name>
    <dbReference type="NCBI Taxonomy" id="2850323"/>
    <lineage>
        <taxon>Bacteria</taxon>
        <taxon>Bacillati</taxon>
        <taxon>Bacillota</taxon>
        <taxon>Clostridia</taxon>
        <taxon>Lachnospirales</taxon>
        <taxon>Lachnospiraceae</taxon>
        <taxon>Diplocloster</taxon>
    </lineage>
</organism>
<comment type="cofactor">
    <cofactor evidence="8">
        <name>Zn(2+)</name>
        <dbReference type="ChEBI" id="CHEBI:29105"/>
    </cofactor>
    <text evidence="8">Binds 1 zinc ion per subunit.</text>
</comment>
<keyword evidence="2 11" id="KW-0560">Oxidoreductase</keyword>
<protein>
    <recommendedName>
        <fullName evidence="6">Glycerol dehydrogenase</fullName>
        <ecNumber evidence="5">1.1.1.6</ecNumber>
    </recommendedName>
</protein>
<keyword evidence="12" id="KW-1185">Reference proteome</keyword>
<keyword evidence="3 9" id="KW-0520">NAD</keyword>
<comment type="catalytic activity">
    <reaction evidence="7">
        <text>glycerol + NAD(+) = dihydroxyacetone + NADH + H(+)</text>
        <dbReference type="Rhea" id="RHEA:13769"/>
        <dbReference type="ChEBI" id="CHEBI:15378"/>
        <dbReference type="ChEBI" id="CHEBI:16016"/>
        <dbReference type="ChEBI" id="CHEBI:17754"/>
        <dbReference type="ChEBI" id="CHEBI:57540"/>
        <dbReference type="ChEBI" id="CHEBI:57945"/>
        <dbReference type="EC" id="1.1.1.6"/>
    </reaction>
</comment>
<dbReference type="PANTHER" id="PTHR43616:SF5">
    <property type="entry name" value="GLYCEROL DEHYDROGENASE 1"/>
    <property type="match status" value="1"/>
</dbReference>
<dbReference type="GO" id="GO:0046872">
    <property type="term" value="F:metal ion binding"/>
    <property type="evidence" value="ECO:0007669"/>
    <property type="project" value="UniProtKB-KW"/>
</dbReference>
<comment type="pathway">
    <text evidence="4">Polyol metabolism; glycerol fermentation; glycerone phosphate from glycerol (oxidative route): step 1/2.</text>
</comment>
<keyword evidence="1 8" id="KW-0479">Metal-binding</keyword>
<dbReference type="SUPFAM" id="SSF56796">
    <property type="entry name" value="Dehydroquinate synthase-like"/>
    <property type="match status" value="1"/>
</dbReference>
<dbReference type="EC" id="1.1.1.6" evidence="5"/>
<dbReference type="PIRSF" id="PIRSF000112">
    <property type="entry name" value="Glycerol_dehydrogenase"/>
    <property type="match status" value="1"/>
</dbReference>
<evidence type="ECO:0000256" key="4">
    <source>
        <dbReference type="ARBA" id="ARBA00037918"/>
    </source>
</evidence>
<sequence>MKAEISPLKVGCGKFFHGRGALSYLPGEIRRLGGKALIIGGKTSLERFWDCAASLFQADGVPYTSFTHTGPCTTDRAMEFVHTAKENACSVLVAVGGGKCIDNVKCASVFSGLPVITVPSSIATCAATSMVAIMYNEKGQRAPAVNLKKEVDVCIADHDLIATAPKRTLAAGILDSMAKYPESLHKKQVTGYQSCDLKEYIQIINAKGIYEFLSGEYEDLYRNNGSSGRFDDAILTNLLHTSIVSGFADGSGQLAVAHATYDFIRNYHTLKGGAFLHGELVAVGLLIQMAFNQCPSSEIGQVRSIMRSMNMPLTLGDIGYDTSPESLEFLIKHLAADSDINTEPEIIRLKNAVPEAL</sequence>
<keyword evidence="8" id="KW-0862">Zinc</keyword>
<feature type="binding site" evidence="9">
    <location>
        <position position="129"/>
    </location>
    <ligand>
        <name>NAD(+)</name>
        <dbReference type="ChEBI" id="CHEBI:57540"/>
    </ligand>
</feature>
<evidence type="ECO:0000259" key="10">
    <source>
        <dbReference type="Pfam" id="PF00465"/>
    </source>
</evidence>
<dbReference type="EMBL" id="JAHQCW010000021">
    <property type="protein sequence ID" value="MBU9737513.1"/>
    <property type="molecule type" value="Genomic_DNA"/>
</dbReference>
<dbReference type="Pfam" id="PF00465">
    <property type="entry name" value="Fe-ADH"/>
    <property type="match status" value="1"/>
</dbReference>
<evidence type="ECO:0000256" key="3">
    <source>
        <dbReference type="ARBA" id="ARBA00023027"/>
    </source>
</evidence>
<dbReference type="PANTHER" id="PTHR43616">
    <property type="entry name" value="GLYCEROL DEHYDROGENASE"/>
    <property type="match status" value="1"/>
</dbReference>
<accession>A0A949JYF0</accession>
<dbReference type="Proteomes" id="UP000712157">
    <property type="component" value="Unassembled WGS sequence"/>
</dbReference>
<feature type="binding site" evidence="9">
    <location>
        <begin position="98"/>
        <end position="102"/>
    </location>
    <ligand>
        <name>NAD(+)</name>
        <dbReference type="ChEBI" id="CHEBI:57540"/>
    </ligand>
</feature>
<reference evidence="11" key="1">
    <citation type="submission" date="2021-06" db="EMBL/GenBank/DDBJ databases">
        <title>Description of novel taxa of the family Lachnospiraceae.</title>
        <authorList>
            <person name="Chaplin A.V."/>
            <person name="Sokolova S.R."/>
            <person name="Pikina A.P."/>
            <person name="Korzhanova M."/>
            <person name="Belova V."/>
            <person name="Korostin D."/>
            <person name="Efimov B.A."/>
        </authorList>
    </citation>
    <scope>NUCLEOTIDE SEQUENCE</scope>
    <source>
        <strain evidence="11">ASD5720</strain>
    </source>
</reference>
<dbReference type="GO" id="GO:0008888">
    <property type="term" value="F:glycerol dehydrogenase (NAD+) activity"/>
    <property type="evidence" value="ECO:0007669"/>
    <property type="project" value="UniProtKB-EC"/>
</dbReference>
<evidence type="ECO:0000256" key="5">
    <source>
        <dbReference type="ARBA" id="ARBA00039147"/>
    </source>
</evidence>